<dbReference type="Gene3D" id="1.50.10.20">
    <property type="match status" value="1"/>
</dbReference>
<dbReference type="Pfam" id="PF17972">
    <property type="entry name" value="bMG5"/>
    <property type="match status" value="1"/>
</dbReference>
<dbReference type="OrthoDB" id="9767116at2"/>
<dbReference type="InterPro" id="IPR041462">
    <property type="entry name" value="Bact_A2M_MG6"/>
</dbReference>
<organism evidence="7 8">
    <name type="scientific">Thalassococcus profundi</name>
    <dbReference type="NCBI Taxonomy" id="2282382"/>
    <lineage>
        <taxon>Bacteria</taxon>
        <taxon>Pseudomonadati</taxon>
        <taxon>Pseudomonadota</taxon>
        <taxon>Alphaproteobacteria</taxon>
        <taxon>Rhodobacterales</taxon>
        <taxon>Roseobacteraceae</taxon>
        <taxon>Thalassococcus</taxon>
    </lineage>
</organism>
<dbReference type="EMBL" id="QPMK01000001">
    <property type="protein sequence ID" value="RDD68097.1"/>
    <property type="molecule type" value="Genomic_DNA"/>
</dbReference>
<accession>A0A369TVA4</accession>
<dbReference type="Pfam" id="PF21142">
    <property type="entry name" value="A2M_bMG2"/>
    <property type="match status" value="1"/>
</dbReference>
<evidence type="ECO:0000259" key="6">
    <source>
        <dbReference type="PROSITE" id="PS50948"/>
    </source>
</evidence>
<dbReference type="SMART" id="SM00223">
    <property type="entry name" value="APPLE"/>
    <property type="match status" value="1"/>
</dbReference>
<dbReference type="InterPro" id="IPR011625">
    <property type="entry name" value="A2M_N_BRD"/>
</dbReference>
<dbReference type="SUPFAM" id="SSF48239">
    <property type="entry name" value="Terpenoid cyclases/Protein prenyltransferases"/>
    <property type="match status" value="1"/>
</dbReference>
<dbReference type="Pfam" id="PF07703">
    <property type="entry name" value="A2M_BRD"/>
    <property type="match status" value="1"/>
</dbReference>
<keyword evidence="2 5" id="KW-0732">Signal</keyword>
<dbReference type="SMART" id="SM01419">
    <property type="entry name" value="Thiol-ester_cl"/>
    <property type="match status" value="1"/>
</dbReference>
<evidence type="ECO:0000256" key="5">
    <source>
        <dbReference type="SAM" id="SignalP"/>
    </source>
</evidence>
<dbReference type="Pfam" id="PF07678">
    <property type="entry name" value="TED_complement"/>
    <property type="match status" value="1"/>
</dbReference>
<feature type="domain" description="Apple" evidence="6">
    <location>
        <begin position="28"/>
        <end position="95"/>
    </location>
</feature>
<reference evidence="7 8" key="1">
    <citation type="submission" date="2018-07" db="EMBL/GenBank/DDBJ databases">
        <title>Thalassococcus profundi sp. nov., a marine bacterium isolated from deep seawater of Okinawa Trough.</title>
        <authorList>
            <person name="Yu M."/>
        </authorList>
    </citation>
    <scope>NUCLEOTIDE SEQUENCE [LARGE SCALE GENOMIC DNA]</scope>
    <source>
        <strain evidence="7 8">WRAS1</strain>
    </source>
</reference>
<evidence type="ECO:0000313" key="8">
    <source>
        <dbReference type="Proteomes" id="UP000253977"/>
    </source>
</evidence>
<dbReference type="InterPro" id="IPR049120">
    <property type="entry name" value="A2M_bMG2"/>
</dbReference>
<dbReference type="InterPro" id="IPR003609">
    <property type="entry name" value="Pan_app"/>
</dbReference>
<dbReference type="Proteomes" id="UP000253977">
    <property type="component" value="Unassembled WGS sequence"/>
</dbReference>
<dbReference type="GO" id="GO:0006508">
    <property type="term" value="P:proteolysis"/>
    <property type="evidence" value="ECO:0007669"/>
    <property type="project" value="InterPro"/>
</dbReference>
<sequence length="1819" mass="193775">MRPILSALAFMLLLAGPALAQATDGTPVPDRRLVVTRDVDFYGADLQALFDTTLDACQAACLNNSACRAFTFNSRSNACFPKSTISDRQPYEGAISAQVLPTDPDTLSLAPARATDLGFLERGDLAAARDEAEALAVRHGGGQWTVDQLTQTAREQEAAGNLRSAVHWTGAALAQTDAAAGWLDYARLSERFAATLNGSEARNFRDRVRLAAINAYLRAGPAPLRAEALLTLARALEDDNRGSETIPALRLADALAPRPEITALLDEAIGKYGFRIVEHTVESDLASPRICAEFSEPLVRAGLDYTPFVGLPDPRLAVQAEDRRVCVEGVTHGSRYRITFRAGLPAASGEETVKDVSLDLYVRDRQPDLRFPGRAYVLPRSADAGIPIETVNLSEVDLTLRRVSDRNLLRTMQDDYFGRPLSQYQKQRFDDQIAEEIWTGKGTVENRLNADVLTRLPMGDVLGDLPAGVYTLSAAVPGVDVYDDPGATQWFILSDIGLTTLAGTDGLTVFARGLGDAAALEGLEVTLLSASNRVLDTAQTDAEGVARFGAGLMRGTGGAAPALVMATRGDDDMAFLSLTDPAFDLSDRGVEGRAPAGAIDAFLATDRGAYRAGEVIHATALMRDAQAAALPDLPVTAVLTRPDGVEHARLVSTEDRAGGHVFDLPLAPSVPRGTWRLALFADPEAPPLADRTLLVEDFVPEKIDFDLTLPEGPIRVSEPPRLDVYARYLFGAPGADLPIEGEVSLAPQRSLDAYPGYLFGRFDAETGRTARSLPGDLRTDAGGSASIALTLPEPETDGTPFEMTATLRLSEGSGRPVERRITRPVAPAAPMIGIRPLFDGVVAENTRAGFELRAVSPELEPAEMEVRWTLNRITTRYQWYELYGNWDWEPVTTRSSVATGDATLGVDPVTVEAPVEWGRYELVVERSDGAYVASSVELYAGWYAPANTSATPDTLELSLDAEAYRPGDTAELRIVPRYAGTALVTVLADRVISMQAVEVGEGETVIPLEVTDDWGAGAYVTAQVIRPMDVAAGQNPARSLGLAHAGIDPGDKRLSVSLDAPAESQPRGPLEATLRVDGAAEGDTAYATVAAVDLGILNLTGFDSPDPSAHYFGQRRLGVEIRDVYGRLIDGMNGAMGQVRSGGDALSDMRLQSPPPTEELVALFSGPITVGPDGTAALSFDIPEFNGTVRLMAVAWTANGVGEAEADVLVRDPVVVSAALPRFLAPGDSTRLQLDIVHASGPAGRMGIEVVSDAGLQLDTSALPSEFDLAAGATQRITVPLTAGQPGDPTLRVALTTPDGTRLDKTLTLGIRANDPPVSATRRFSLAPGQTFTLDGAVFDGLRPDTASAYLSAGPLARLDAPGLIASLDRYPYGCTEQVASQAMPLLYLSSVTEAMGLGDRDRMETRIDEAVTRILTRQTAGGAFGLWRADSGDFWLDGYVTDFLGRARAAGHDVPQRAFDAALDNLRNRISYAPDFDADSNGGGADIAYALMVLAREGQAAMGDLRYYADTKSDSFATPLALAQLGAALAQYGDQTRADAMFAKAAARLSAAPQDDAPVWREDYGTALRDAAGLLTLAAENGSTAVDREALVTRVAAAGRTLSTQEQSWALLAAHALVQDPTVSGLTVDGTPVTGPFVRRLEGDALTAQEIANTGTGPTDITLTTLGVPEVPAPAGGYGYAIERAYFRMDGTPLDSPVAQGDRLVTVLTVRPAEETGARLMIDDPLPAGFEIDNPNLLRGGDIAALEWLETAEAEHAEFRADRFLAAVNWRSDRPLRLAYIVRAVSPGTFHHPAASVEDMYRPQYRARTETGQVSIAP</sequence>
<dbReference type="Pfam" id="PF01835">
    <property type="entry name" value="MG2"/>
    <property type="match status" value="1"/>
</dbReference>
<dbReference type="SMART" id="SM01359">
    <property type="entry name" value="A2M_N_2"/>
    <property type="match status" value="1"/>
</dbReference>
<dbReference type="Pfam" id="PF17962">
    <property type="entry name" value="bMG6"/>
    <property type="match status" value="1"/>
</dbReference>
<dbReference type="InterPro" id="IPR026284">
    <property type="entry name" value="A2MG_proteobact"/>
</dbReference>
<feature type="chain" id="PRO_5016845587" evidence="5">
    <location>
        <begin position="21"/>
        <end position="1819"/>
    </location>
</feature>
<name>A0A369TVA4_9RHOB</name>
<dbReference type="InterPro" id="IPR000177">
    <property type="entry name" value="Apple"/>
</dbReference>
<keyword evidence="4" id="KW-1015">Disulfide bond</keyword>
<dbReference type="SUPFAM" id="SSF57414">
    <property type="entry name" value="Hairpin loop containing domain-like"/>
    <property type="match status" value="1"/>
</dbReference>
<dbReference type="CDD" id="cd01100">
    <property type="entry name" value="APPLE_Factor_XI_like"/>
    <property type="match status" value="1"/>
</dbReference>
<dbReference type="InterPro" id="IPR047565">
    <property type="entry name" value="Alpha-macroglob_thiol-ester_cl"/>
</dbReference>
<comment type="similarity">
    <text evidence="1">Belongs to the protease inhibitor I39 (alpha-2-macroglobulin) family. Bacterial alpha-2-macroglobulin subfamily.</text>
</comment>
<dbReference type="Gene3D" id="3.50.4.10">
    <property type="entry name" value="Hepatocyte Growth Factor"/>
    <property type="match status" value="1"/>
</dbReference>
<keyword evidence="8" id="KW-1185">Reference proteome</keyword>
<dbReference type="InterPro" id="IPR021868">
    <property type="entry name" value="Alpha_2_Macroglob_MG3"/>
</dbReference>
<dbReference type="InterPro" id="IPR041203">
    <property type="entry name" value="Bact_A2M_MG5"/>
</dbReference>
<dbReference type="PANTHER" id="PTHR40094">
    <property type="entry name" value="ALPHA-2-MACROGLOBULIN HOMOLOG"/>
    <property type="match status" value="1"/>
</dbReference>
<evidence type="ECO:0000256" key="1">
    <source>
        <dbReference type="ARBA" id="ARBA00010556"/>
    </source>
</evidence>
<evidence type="ECO:0000313" key="7">
    <source>
        <dbReference type="EMBL" id="RDD68097.1"/>
    </source>
</evidence>
<dbReference type="InterPro" id="IPR041246">
    <property type="entry name" value="Bact_MG10"/>
</dbReference>
<dbReference type="Pfam" id="PF17973">
    <property type="entry name" value="bMG10"/>
    <property type="match status" value="1"/>
</dbReference>
<keyword evidence="3" id="KW-0677">Repeat</keyword>
<protein>
    <submittedName>
        <fullName evidence="7">Alpha-2-macroglobulin family protein</fullName>
    </submittedName>
</protein>
<dbReference type="SMART" id="SM01360">
    <property type="entry name" value="A2M"/>
    <property type="match status" value="1"/>
</dbReference>
<dbReference type="InterPro" id="IPR051802">
    <property type="entry name" value="YfhM-like"/>
</dbReference>
<dbReference type="GO" id="GO:0005615">
    <property type="term" value="C:extracellular space"/>
    <property type="evidence" value="ECO:0007669"/>
    <property type="project" value="InterPro"/>
</dbReference>
<dbReference type="Pfam" id="PF00207">
    <property type="entry name" value="A2M"/>
    <property type="match status" value="1"/>
</dbReference>
<feature type="signal peptide" evidence="5">
    <location>
        <begin position="1"/>
        <end position="20"/>
    </location>
</feature>
<evidence type="ECO:0000256" key="2">
    <source>
        <dbReference type="ARBA" id="ARBA00022729"/>
    </source>
</evidence>
<dbReference type="RefSeq" id="WP_114509076.1">
    <property type="nucleotide sequence ID" value="NZ_QPMK01000001.1"/>
</dbReference>
<evidence type="ECO:0000256" key="3">
    <source>
        <dbReference type="ARBA" id="ARBA00022737"/>
    </source>
</evidence>
<dbReference type="CDD" id="cd02891">
    <property type="entry name" value="A2M_like"/>
    <property type="match status" value="1"/>
</dbReference>
<proteinExistence type="inferred from homology"/>
<dbReference type="PROSITE" id="PS50948">
    <property type="entry name" value="PAN"/>
    <property type="match status" value="1"/>
</dbReference>
<dbReference type="PIRSF" id="PIRSF038980">
    <property type="entry name" value="A2M_bac"/>
    <property type="match status" value="1"/>
</dbReference>
<evidence type="ECO:0000256" key="4">
    <source>
        <dbReference type="ARBA" id="ARBA00023157"/>
    </source>
</evidence>
<dbReference type="GO" id="GO:0004866">
    <property type="term" value="F:endopeptidase inhibitor activity"/>
    <property type="evidence" value="ECO:0007669"/>
    <property type="project" value="InterPro"/>
</dbReference>
<dbReference type="InterPro" id="IPR001599">
    <property type="entry name" value="Macroglobln_a2"/>
</dbReference>
<dbReference type="Pfam" id="PF00024">
    <property type="entry name" value="PAN_1"/>
    <property type="match status" value="1"/>
</dbReference>
<dbReference type="InterPro" id="IPR002890">
    <property type="entry name" value="MG2"/>
</dbReference>
<dbReference type="Gene3D" id="2.60.40.1930">
    <property type="match status" value="1"/>
</dbReference>
<comment type="caution">
    <text evidence="7">The sequence shown here is derived from an EMBL/GenBank/DDBJ whole genome shotgun (WGS) entry which is preliminary data.</text>
</comment>
<dbReference type="PANTHER" id="PTHR40094:SF1">
    <property type="entry name" value="UBIQUITIN DOMAIN-CONTAINING PROTEIN"/>
    <property type="match status" value="1"/>
</dbReference>
<dbReference type="InterPro" id="IPR011626">
    <property type="entry name" value="Alpha-macroglobulin_TED"/>
</dbReference>
<dbReference type="Pfam" id="PF11974">
    <property type="entry name" value="bMG3"/>
    <property type="match status" value="1"/>
</dbReference>
<gene>
    <name evidence="7" type="ORF">DU478_01085</name>
</gene>
<dbReference type="InterPro" id="IPR008930">
    <property type="entry name" value="Terpenoid_cyclase/PrenylTrfase"/>
</dbReference>